<name>A0ABU3XH11_9BACI</name>
<feature type="non-terminal residue" evidence="2">
    <location>
        <position position="88"/>
    </location>
</feature>
<evidence type="ECO:0000259" key="1">
    <source>
        <dbReference type="Pfam" id="PF13186"/>
    </source>
</evidence>
<feature type="non-terminal residue" evidence="2">
    <location>
        <position position="1"/>
    </location>
</feature>
<dbReference type="Gene3D" id="3.20.20.70">
    <property type="entry name" value="Aldolase class I"/>
    <property type="match status" value="1"/>
</dbReference>
<sequence length="88" mass="9624">MHDGLKRAPKGVNDGNGFVFVSHTGDVLPSGLLPIVCGNVREAPLADIYRESKVLKELRQPDRYKGKCGICEYNKICGGSRSRTYAVT</sequence>
<dbReference type="SUPFAM" id="SSF102114">
    <property type="entry name" value="Radical SAM enzymes"/>
    <property type="match status" value="1"/>
</dbReference>
<dbReference type="EMBL" id="JAWJBA010000402">
    <property type="protein sequence ID" value="MDV2687173.1"/>
    <property type="molecule type" value="Genomic_DNA"/>
</dbReference>
<dbReference type="PANTHER" id="PTHR11228:SF34">
    <property type="entry name" value="TUNGSTEN-CONTAINING ALDEHYDE FERREDOXIN OXIDOREDUCTASE COFACTOR MODIFYING PROTEIN"/>
    <property type="match status" value="1"/>
</dbReference>
<dbReference type="InterPro" id="IPR013785">
    <property type="entry name" value="Aldolase_TIM"/>
</dbReference>
<dbReference type="InterPro" id="IPR023885">
    <property type="entry name" value="4Fe4S-binding_SPASM_dom"/>
</dbReference>
<feature type="domain" description="4Fe4S-binding SPASM" evidence="1">
    <location>
        <begin position="16"/>
        <end position="71"/>
    </location>
</feature>
<gene>
    <name evidence="2" type="ORF">RYX56_22775</name>
</gene>
<dbReference type="InterPro" id="IPR050377">
    <property type="entry name" value="Radical_SAM_PqqE_MftC-like"/>
</dbReference>
<comment type="caution">
    <text evidence="2">The sequence shown here is derived from an EMBL/GenBank/DDBJ whole genome shotgun (WGS) entry which is preliminary data.</text>
</comment>
<dbReference type="RefSeq" id="WP_317124176.1">
    <property type="nucleotide sequence ID" value="NZ_JAWJBA010000402.1"/>
</dbReference>
<protein>
    <submittedName>
        <fullName evidence="2">SPASM domain-containing protein</fullName>
    </submittedName>
</protein>
<proteinExistence type="predicted"/>
<reference evidence="2 3" key="1">
    <citation type="submission" date="2023-10" db="EMBL/GenBank/DDBJ databases">
        <title>Screening of Alkalihalobacillus lindianensis BZ-TG-R113 and Its Alleviation of Salt Stress on Rapeseed Growth.</title>
        <authorList>
            <person name="Zhao B."/>
            <person name="Guo T."/>
        </authorList>
    </citation>
    <scope>NUCLEOTIDE SEQUENCE [LARGE SCALE GENOMIC DNA]</scope>
    <source>
        <strain evidence="2 3">BZ-TG-R113</strain>
    </source>
</reference>
<dbReference type="CDD" id="cd21123">
    <property type="entry name" value="SPASM_MftC-like"/>
    <property type="match status" value="1"/>
</dbReference>
<organism evidence="2 3">
    <name type="scientific">Alkalihalophilus lindianensis</name>
    <dbReference type="NCBI Taxonomy" id="1630542"/>
    <lineage>
        <taxon>Bacteria</taxon>
        <taxon>Bacillati</taxon>
        <taxon>Bacillota</taxon>
        <taxon>Bacilli</taxon>
        <taxon>Bacillales</taxon>
        <taxon>Bacillaceae</taxon>
        <taxon>Alkalihalophilus</taxon>
    </lineage>
</organism>
<dbReference type="Pfam" id="PF13186">
    <property type="entry name" value="SPASM"/>
    <property type="match status" value="1"/>
</dbReference>
<dbReference type="InterPro" id="IPR058240">
    <property type="entry name" value="rSAM_sf"/>
</dbReference>
<evidence type="ECO:0000313" key="3">
    <source>
        <dbReference type="Proteomes" id="UP001287282"/>
    </source>
</evidence>
<dbReference type="Proteomes" id="UP001287282">
    <property type="component" value="Unassembled WGS sequence"/>
</dbReference>
<dbReference type="PANTHER" id="PTHR11228">
    <property type="entry name" value="RADICAL SAM DOMAIN PROTEIN"/>
    <property type="match status" value="1"/>
</dbReference>
<evidence type="ECO:0000313" key="2">
    <source>
        <dbReference type="EMBL" id="MDV2687173.1"/>
    </source>
</evidence>
<accession>A0ABU3XH11</accession>
<keyword evidence="3" id="KW-1185">Reference proteome</keyword>